<reference evidence="1 2" key="1">
    <citation type="journal article" date="2016" name="Mol. Biol. Evol.">
        <title>Comparative Genomics of Early-Diverging Mushroom-Forming Fungi Provides Insights into the Origins of Lignocellulose Decay Capabilities.</title>
        <authorList>
            <person name="Nagy L.G."/>
            <person name="Riley R."/>
            <person name="Tritt A."/>
            <person name="Adam C."/>
            <person name="Daum C."/>
            <person name="Floudas D."/>
            <person name="Sun H."/>
            <person name="Yadav J.S."/>
            <person name="Pangilinan J."/>
            <person name="Larsson K.H."/>
            <person name="Matsuura K."/>
            <person name="Barry K."/>
            <person name="Labutti K."/>
            <person name="Kuo R."/>
            <person name="Ohm R.A."/>
            <person name="Bhattacharya S.S."/>
            <person name="Shirouzu T."/>
            <person name="Yoshinaga Y."/>
            <person name="Martin F.M."/>
            <person name="Grigoriev I.V."/>
            <person name="Hibbett D.S."/>
        </authorList>
    </citation>
    <scope>NUCLEOTIDE SEQUENCE [LARGE SCALE GENOMIC DNA]</scope>
    <source>
        <strain evidence="1 2">CBS 109695</strain>
    </source>
</reference>
<evidence type="ECO:0008006" key="3">
    <source>
        <dbReference type="Google" id="ProtNLM"/>
    </source>
</evidence>
<keyword evidence="2" id="KW-1185">Reference proteome</keyword>
<evidence type="ECO:0000313" key="1">
    <source>
        <dbReference type="EMBL" id="KZP19069.1"/>
    </source>
</evidence>
<name>A0A166HNZ2_9AGAM</name>
<sequence length="55" mass="6497">SPDFNLIEESFSAVKAWIHRHWWRLANSETPEIDLLEACAIVTAEKARGWFNFRH</sequence>
<dbReference type="Proteomes" id="UP000076532">
    <property type="component" value="Unassembled WGS sequence"/>
</dbReference>
<protein>
    <recommendedName>
        <fullName evidence="3">Tc1-like transposase DDE domain-containing protein</fullName>
    </recommendedName>
</protein>
<feature type="non-terminal residue" evidence="1">
    <location>
        <position position="1"/>
    </location>
</feature>
<dbReference type="AlphaFoldDB" id="A0A166HNZ2"/>
<evidence type="ECO:0000313" key="2">
    <source>
        <dbReference type="Proteomes" id="UP000076532"/>
    </source>
</evidence>
<dbReference type="EMBL" id="KV417567">
    <property type="protein sequence ID" value="KZP19069.1"/>
    <property type="molecule type" value="Genomic_DNA"/>
</dbReference>
<organism evidence="1 2">
    <name type="scientific">Athelia psychrophila</name>
    <dbReference type="NCBI Taxonomy" id="1759441"/>
    <lineage>
        <taxon>Eukaryota</taxon>
        <taxon>Fungi</taxon>
        <taxon>Dikarya</taxon>
        <taxon>Basidiomycota</taxon>
        <taxon>Agaricomycotina</taxon>
        <taxon>Agaricomycetes</taxon>
        <taxon>Agaricomycetidae</taxon>
        <taxon>Atheliales</taxon>
        <taxon>Atheliaceae</taxon>
        <taxon>Athelia</taxon>
    </lineage>
</organism>
<accession>A0A166HNZ2</accession>
<dbReference type="STRING" id="436010.A0A166HNZ2"/>
<proteinExistence type="predicted"/>
<dbReference type="OrthoDB" id="2266637at2759"/>
<gene>
    <name evidence="1" type="ORF">FIBSPDRAFT_744529</name>
</gene>